<sequence>MLWLMRLPFQQGATNMEAPLLIIINCLINSNNCNLVLVNNTIIPCLSSTCSHQYYVHQVSPLHFGIKISCLIIITPTVKCVIGGF</sequence>
<dbReference type="AlphaFoldDB" id="A0AAD9NT76"/>
<organism evidence="1 2">
    <name type="scientific">Ridgeia piscesae</name>
    <name type="common">Tubeworm</name>
    <dbReference type="NCBI Taxonomy" id="27915"/>
    <lineage>
        <taxon>Eukaryota</taxon>
        <taxon>Metazoa</taxon>
        <taxon>Spiralia</taxon>
        <taxon>Lophotrochozoa</taxon>
        <taxon>Annelida</taxon>
        <taxon>Polychaeta</taxon>
        <taxon>Sedentaria</taxon>
        <taxon>Canalipalpata</taxon>
        <taxon>Sabellida</taxon>
        <taxon>Siboglinidae</taxon>
        <taxon>Ridgeia</taxon>
    </lineage>
</organism>
<evidence type="ECO:0000313" key="2">
    <source>
        <dbReference type="Proteomes" id="UP001209878"/>
    </source>
</evidence>
<dbReference type="Proteomes" id="UP001209878">
    <property type="component" value="Unassembled WGS sequence"/>
</dbReference>
<keyword evidence="2" id="KW-1185">Reference proteome</keyword>
<gene>
    <name evidence="1" type="ORF">NP493_394g00043</name>
</gene>
<accession>A0AAD9NT76</accession>
<evidence type="ECO:0000313" key="1">
    <source>
        <dbReference type="EMBL" id="KAK2181495.1"/>
    </source>
</evidence>
<proteinExistence type="predicted"/>
<reference evidence="1" key="1">
    <citation type="journal article" date="2023" name="Mol. Biol. Evol.">
        <title>Third-Generation Sequencing Reveals the Adaptive Role of the Epigenome in Three Deep-Sea Polychaetes.</title>
        <authorList>
            <person name="Perez M."/>
            <person name="Aroh O."/>
            <person name="Sun Y."/>
            <person name="Lan Y."/>
            <person name="Juniper S.K."/>
            <person name="Young C.R."/>
            <person name="Angers B."/>
            <person name="Qian P.Y."/>
        </authorList>
    </citation>
    <scope>NUCLEOTIDE SEQUENCE</scope>
    <source>
        <strain evidence="1">R07B-5</strain>
    </source>
</reference>
<dbReference type="EMBL" id="JAODUO010000394">
    <property type="protein sequence ID" value="KAK2181495.1"/>
    <property type="molecule type" value="Genomic_DNA"/>
</dbReference>
<protein>
    <submittedName>
        <fullName evidence="1">Uncharacterized protein</fullName>
    </submittedName>
</protein>
<name>A0AAD9NT76_RIDPI</name>
<comment type="caution">
    <text evidence="1">The sequence shown here is derived from an EMBL/GenBank/DDBJ whole genome shotgun (WGS) entry which is preliminary data.</text>
</comment>